<gene>
    <name evidence="2" type="ORF">COU07_00675</name>
</gene>
<dbReference type="EMBL" id="PFAZ01000001">
    <property type="protein sequence ID" value="PIR89399.1"/>
    <property type="molecule type" value="Genomic_DNA"/>
</dbReference>
<evidence type="ECO:0000256" key="1">
    <source>
        <dbReference type="SAM" id="Phobius"/>
    </source>
</evidence>
<keyword evidence="1" id="KW-0472">Membrane</keyword>
<name>A0A2H0USL2_9BACT</name>
<reference evidence="3" key="1">
    <citation type="submission" date="2017-09" db="EMBL/GenBank/DDBJ databases">
        <title>Depth-based differentiation of microbial function through sediment-hosted aquifers and enrichment of novel symbionts in the deep terrestrial subsurface.</title>
        <authorList>
            <person name="Probst A.J."/>
            <person name="Ladd B."/>
            <person name="Jarett J.K."/>
            <person name="Geller-Mcgrath D.E."/>
            <person name="Sieber C.M.K."/>
            <person name="Emerson J.B."/>
            <person name="Anantharaman K."/>
            <person name="Thomas B.C."/>
            <person name="Malmstrom R."/>
            <person name="Stieglmeier M."/>
            <person name="Klingl A."/>
            <person name="Woyke T."/>
            <person name="Ryan C.M."/>
            <person name="Banfield J.F."/>
        </authorList>
    </citation>
    <scope>NUCLEOTIDE SEQUENCE [LARGE SCALE GENOMIC DNA]</scope>
</reference>
<evidence type="ECO:0000313" key="2">
    <source>
        <dbReference type="EMBL" id="PIR89399.1"/>
    </source>
</evidence>
<accession>A0A2H0USL2</accession>
<proteinExistence type="predicted"/>
<keyword evidence="1" id="KW-0812">Transmembrane</keyword>
<protein>
    <submittedName>
        <fullName evidence="2">Uncharacterized protein</fullName>
    </submittedName>
</protein>
<dbReference type="Proteomes" id="UP000231157">
    <property type="component" value="Unassembled WGS sequence"/>
</dbReference>
<sequence>MDSEGKKYSGKELWSIGIATILVVAAIFLVALFKTNEIPSENINTSDWETYESPEFNFSIRYPKDWQISEFPENPISPTFNIYPKNITDDPPFNHFNLIPNVSIFPQGVPTEGVIGTNVPSDIIFSEETNRAIDFLMENGKSWATYTSFLNLPKNWSSDGFVWARVKITDFSVSCERDGREINLTECNTFTGHDHYIYRGETDEEVRKIEEAMLKSFKFLKETNNQ</sequence>
<comment type="caution">
    <text evidence="2">The sequence shown here is derived from an EMBL/GenBank/DDBJ whole genome shotgun (WGS) entry which is preliminary data.</text>
</comment>
<evidence type="ECO:0000313" key="3">
    <source>
        <dbReference type="Proteomes" id="UP000231157"/>
    </source>
</evidence>
<organism evidence="2 3">
    <name type="scientific">Candidatus Harrisonbacteria bacterium CG10_big_fil_rev_8_21_14_0_10_40_38</name>
    <dbReference type="NCBI Taxonomy" id="1974583"/>
    <lineage>
        <taxon>Bacteria</taxon>
        <taxon>Candidatus Harrisoniibacteriota</taxon>
    </lineage>
</organism>
<feature type="transmembrane region" description="Helical" evidence="1">
    <location>
        <begin position="12"/>
        <end position="33"/>
    </location>
</feature>
<keyword evidence="1" id="KW-1133">Transmembrane helix</keyword>
<dbReference type="AlphaFoldDB" id="A0A2H0USL2"/>